<comment type="caution">
    <text evidence="8">The sequence shown here is derived from an EMBL/GenBank/DDBJ whole genome shotgun (WGS) entry which is preliminary data.</text>
</comment>
<dbReference type="Gene3D" id="1.10.10.10">
    <property type="entry name" value="Winged helix-like DNA-binding domain superfamily/Winged helix DNA-binding domain"/>
    <property type="match status" value="1"/>
</dbReference>
<protein>
    <recommendedName>
        <fullName evidence="1">Lactose phosphotransferase system repressor</fullName>
    </recommendedName>
</protein>
<accession>A0A2C9ZIE2</accession>
<keyword evidence="5" id="KW-0804">Transcription</keyword>
<dbReference type="RefSeq" id="WP_010840857.1">
    <property type="nucleotide sequence ID" value="NZ_NGFO01000024.1"/>
</dbReference>
<name>A0A2C9ZIE2_9ACTN</name>
<keyword evidence="9" id="KW-1185">Reference proteome</keyword>
<dbReference type="STRING" id="417102.CA982_18745"/>
<evidence type="ECO:0000256" key="2">
    <source>
        <dbReference type="ARBA" id="ARBA00022491"/>
    </source>
</evidence>
<dbReference type="SMART" id="SM00420">
    <property type="entry name" value="HTH_DEOR"/>
    <property type="match status" value="1"/>
</dbReference>
<keyword evidence="8" id="KW-0808">Transferase</keyword>
<dbReference type="InterPro" id="IPR001034">
    <property type="entry name" value="DeoR_HTH"/>
</dbReference>
<evidence type="ECO:0000313" key="8">
    <source>
        <dbReference type="EMBL" id="OUC77087.1"/>
    </source>
</evidence>
<evidence type="ECO:0000256" key="3">
    <source>
        <dbReference type="ARBA" id="ARBA00023015"/>
    </source>
</evidence>
<dbReference type="Pfam" id="PF00455">
    <property type="entry name" value="DeoRC"/>
    <property type="match status" value="1"/>
</dbReference>
<dbReference type="AlphaFoldDB" id="A0A2C9ZIE2"/>
<dbReference type="Gene3D" id="3.40.50.1360">
    <property type="match status" value="1"/>
</dbReference>
<sequence>MYAEERQQAIVDEVRVAGRASVAALAEKFDVTSETVRRDLAVLERAGHLQRVHGGAVRAEVMRALGELGIDERESSQIEQKTAIGRAAIRFLPPDGGSVLFDAGTTTYRAAEATAPDRRLTLFTNSLPIAGLLAGTHPDGLHALGGRVRGLTQATVGVETVDALRRLRVTTAFLGTNGLSESHGLSTPDPDEAAVKAAMVAAAQRVVVLADSSKMDREDLSSFAGIDDVDVLITDSGIDPAFSAALSARGVEVVIA</sequence>
<dbReference type="PROSITE" id="PS00894">
    <property type="entry name" value="HTH_DEOR_1"/>
    <property type="match status" value="1"/>
</dbReference>
<dbReference type="PROSITE" id="PS51000">
    <property type="entry name" value="HTH_DEOR_2"/>
    <property type="match status" value="1"/>
</dbReference>
<dbReference type="InterPro" id="IPR036388">
    <property type="entry name" value="WH-like_DNA-bd_sf"/>
</dbReference>
<dbReference type="SUPFAM" id="SSF46785">
    <property type="entry name" value="Winged helix' DNA-binding domain"/>
    <property type="match status" value="1"/>
</dbReference>
<dbReference type="GO" id="GO:0016740">
    <property type="term" value="F:transferase activity"/>
    <property type="evidence" value="ECO:0007669"/>
    <property type="project" value="UniProtKB-KW"/>
</dbReference>
<evidence type="ECO:0000256" key="6">
    <source>
        <dbReference type="ARBA" id="ARBA00024937"/>
    </source>
</evidence>
<keyword evidence="2" id="KW-0678">Repressor</keyword>
<comment type="function">
    <text evidence="6">Repressor of the lactose catabolism operon. Galactose-6-phosphate is the inducer.</text>
</comment>
<dbReference type="Pfam" id="PF08220">
    <property type="entry name" value="HTH_DeoR"/>
    <property type="match status" value="1"/>
</dbReference>
<dbReference type="PANTHER" id="PTHR30363:SF4">
    <property type="entry name" value="GLYCEROL-3-PHOSPHATE REGULON REPRESSOR"/>
    <property type="match status" value="1"/>
</dbReference>
<evidence type="ECO:0000256" key="1">
    <source>
        <dbReference type="ARBA" id="ARBA00021390"/>
    </source>
</evidence>
<dbReference type="GO" id="GO:0003677">
    <property type="term" value="F:DNA binding"/>
    <property type="evidence" value="ECO:0007669"/>
    <property type="project" value="UniProtKB-KW"/>
</dbReference>
<evidence type="ECO:0000313" key="9">
    <source>
        <dbReference type="Proteomes" id="UP000194632"/>
    </source>
</evidence>
<gene>
    <name evidence="8" type="ORF">CA982_18745</name>
</gene>
<keyword evidence="4" id="KW-0238">DNA-binding</keyword>
<dbReference type="InterPro" id="IPR018356">
    <property type="entry name" value="Tscrpt_reg_HTH_DeoR_CS"/>
</dbReference>
<evidence type="ECO:0000259" key="7">
    <source>
        <dbReference type="PROSITE" id="PS51000"/>
    </source>
</evidence>
<dbReference type="SMART" id="SM01134">
    <property type="entry name" value="DeoRC"/>
    <property type="match status" value="1"/>
</dbReference>
<dbReference type="Proteomes" id="UP000194632">
    <property type="component" value="Unassembled WGS sequence"/>
</dbReference>
<evidence type="ECO:0000256" key="5">
    <source>
        <dbReference type="ARBA" id="ARBA00023163"/>
    </source>
</evidence>
<dbReference type="InterPro" id="IPR036390">
    <property type="entry name" value="WH_DNA-bd_sf"/>
</dbReference>
<dbReference type="InterPro" id="IPR014036">
    <property type="entry name" value="DeoR-like_C"/>
</dbReference>
<organism evidence="8 9">
    <name type="scientific">Gordonia lacunae</name>
    <dbReference type="NCBI Taxonomy" id="417102"/>
    <lineage>
        <taxon>Bacteria</taxon>
        <taxon>Bacillati</taxon>
        <taxon>Actinomycetota</taxon>
        <taxon>Actinomycetes</taxon>
        <taxon>Mycobacteriales</taxon>
        <taxon>Gordoniaceae</taxon>
        <taxon>Gordonia</taxon>
    </lineage>
</organism>
<dbReference type="PANTHER" id="PTHR30363">
    <property type="entry name" value="HTH-TYPE TRANSCRIPTIONAL REGULATOR SRLR-RELATED"/>
    <property type="match status" value="1"/>
</dbReference>
<proteinExistence type="predicted"/>
<feature type="domain" description="HTH deoR-type" evidence="7">
    <location>
        <begin position="3"/>
        <end position="58"/>
    </location>
</feature>
<dbReference type="OrthoDB" id="7688673at2"/>
<dbReference type="InterPro" id="IPR050313">
    <property type="entry name" value="Carb_Metab_HTH_regulators"/>
</dbReference>
<keyword evidence="3" id="KW-0805">Transcription regulation</keyword>
<dbReference type="PRINTS" id="PR00037">
    <property type="entry name" value="HTHLACR"/>
</dbReference>
<reference evidence="8 9" key="1">
    <citation type="submission" date="2017-05" db="EMBL/GenBank/DDBJ databases">
        <title>Biotechnological potential of actinobacteria isolated from South African environments.</title>
        <authorList>
            <person name="Le Roes-Hill M."/>
            <person name="Prins A."/>
            <person name="Durrell K.A."/>
        </authorList>
    </citation>
    <scope>NUCLEOTIDE SEQUENCE [LARGE SCALE GENOMIC DNA]</scope>
    <source>
        <strain evidence="8">BS2</strain>
    </source>
</reference>
<evidence type="ECO:0000256" key="4">
    <source>
        <dbReference type="ARBA" id="ARBA00023125"/>
    </source>
</evidence>
<dbReference type="InterPro" id="IPR037171">
    <property type="entry name" value="NagB/RpiA_transferase-like"/>
</dbReference>
<dbReference type="SUPFAM" id="SSF100950">
    <property type="entry name" value="NagB/RpiA/CoA transferase-like"/>
    <property type="match status" value="1"/>
</dbReference>
<dbReference type="GO" id="GO:0003700">
    <property type="term" value="F:DNA-binding transcription factor activity"/>
    <property type="evidence" value="ECO:0007669"/>
    <property type="project" value="InterPro"/>
</dbReference>
<dbReference type="EMBL" id="NGFO01000024">
    <property type="protein sequence ID" value="OUC77087.1"/>
    <property type="molecule type" value="Genomic_DNA"/>
</dbReference>